<dbReference type="InterPro" id="IPR001789">
    <property type="entry name" value="Sig_transdc_resp-reg_receiver"/>
</dbReference>
<keyword evidence="5" id="KW-1185">Reference proteome</keyword>
<evidence type="ECO:0000313" key="4">
    <source>
        <dbReference type="EMBL" id="ATP56530.1"/>
    </source>
</evidence>
<dbReference type="Gene3D" id="3.40.50.2300">
    <property type="match status" value="1"/>
</dbReference>
<dbReference type="PANTHER" id="PTHR45526">
    <property type="entry name" value="TRANSCRIPTIONAL REGULATORY PROTEIN DPIA"/>
    <property type="match status" value="1"/>
</dbReference>
<feature type="modified residue" description="4-aspartylphosphate" evidence="1">
    <location>
        <position position="54"/>
    </location>
</feature>
<keyword evidence="4" id="KW-0238">DNA-binding</keyword>
<dbReference type="KEGG" id="pgs:CPT03_08610"/>
<dbReference type="GO" id="GO:0003677">
    <property type="term" value="F:DNA binding"/>
    <property type="evidence" value="ECO:0007669"/>
    <property type="project" value="UniProtKB-KW"/>
</dbReference>
<dbReference type="Gene3D" id="2.40.50.1020">
    <property type="entry name" value="LytTr DNA-binding domain"/>
    <property type="match status" value="1"/>
</dbReference>
<feature type="domain" description="HTH LytTR-type" evidence="3">
    <location>
        <begin position="138"/>
        <end position="210"/>
    </location>
</feature>
<dbReference type="GO" id="GO:0000156">
    <property type="term" value="F:phosphorelay response regulator activity"/>
    <property type="evidence" value="ECO:0007669"/>
    <property type="project" value="TreeGrafter"/>
</dbReference>
<dbReference type="EMBL" id="CP024091">
    <property type="protein sequence ID" value="ATP56530.1"/>
    <property type="molecule type" value="Genomic_DNA"/>
</dbReference>
<dbReference type="Pfam" id="PF04397">
    <property type="entry name" value="LytTR"/>
    <property type="match status" value="1"/>
</dbReference>
<feature type="domain" description="Response regulatory" evidence="2">
    <location>
        <begin position="3"/>
        <end position="114"/>
    </location>
</feature>
<dbReference type="SMART" id="SM00850">
    <property type="entry name" value="LytTR"/>
    <property type="match status" value="1"/>
</dbReference>
<evidence type="ECO:0000256" key="1">
    <source>
        <dbReference type="PROSITE-ProRule" id="PRU00169"/>
    </source>
</evidence>
<dbReference type="AlphaFoldDB" id="A0A2D1U4J8"/>
<organism evidence="4 5">
    <name type="scientific">Pedobacter ginsengisoli</name>
    <dbReference type="NCBI Taxonomy" id="363852"/>
    <lineage>
        <taxon>Bacteria</taxon>
        <taxon>Pseudomonadati</taxon>
        <taxon>Bacteroidota</taxon>
        <taxon>Sphingobacteriia</taxon>
        <taxon>Sphingobacteriales</taxon>
        <taxon>Sphingobacteriaceae</taxon>
        <taxon>Pedobacter</taxon>
    </lineage>
</organism>
<dbReference type="InterPro" id="IPR051271">
    <property type="entry name" value="2C-system_Tx_regulators"/>
</dbReference>
<dbReference type="Pfam" id="PF00072">
    <property type="entry name" value="Response_reg"/>
    <property type="match status" value="1"/>
</dbReference>
<dbReference type="PROSITE" id="PS50110">
    <property type="entry name" value="RESPONSE_REGULATORY"/>
    <property type="match status" value="1"/>
</dbReference>
<dbReference type="PROSITE" id="PS50930">
    <property type="entry name" value="HTH_LYTTR"/>
    <property type="match status" value="1"/>
</dbReference>
<dbReference type="RefSeq" id="WP_099438472.1">
    <property type="nucleotide sequence ID" value="NZ_CP024091.1"/>
</dbReference>
<gene>
    <name evidence="4" type="ORF">CPT03_08610</name>
</gene>
<protein>
    <submittedName>
        <fullName evidence="4">DNA-binding response regulator</fullName>
    </submittedName>
</protein>
<proteinExistence type="predicted"/>
<accession>A0A2D1U4J8</accession>
<sequence>MLKIVVVDDEPLALEILDGYLKRFNNVHPASLFTNTRSALQFLQNNQADILLLDIEMPEMTGIEFLKELQDPPLTIFTTAYRDYAFEGYEMGVIDFLLKPISFNRFKQAIEKITELLALKAHNVNIEDNPISEETDFIFVKSGVQRIKLYFDDVTHIQGLKDYAIIYTHSGKILLKGSIKAMLDIFPDNRFIRVHKSFIVSIKKITRLARNRIVLDDHQIPIGRSFKDNLPLNLPKIFGS</sequence>
<dbReference type="OrthoDB" id="9787344at2"/>
<dbReference type="PANTHER" id="PTHR45526:SF1">
    <property type="entry name" value="TRANSCRIPTIONAL REGULATORY PROTEIN DCUR-RELATED"/>
    <property type="match status" value="1"/>
</dbReference>
<dbReference type="SMART" id="SM00448">
    <property type="entry name" value="REC"/>
    <property type="match status" value="1"/>
</dbReference>
<reference evidence="4 5" key="1">
    <citation type="submission" date="2017-10" db="EMBL/GenBank/DDBJ databases">
        <title>Whole genome of Pedobacter ginsengisoli T01R-27 isolated from tomato rhizosphere.</title>
        <authorList>
            <person name="Weon H.-Y."/>
            <person name="Lee S.A."/>
            <person name="Sang M.K."/>
            <person name="Song J."/>
        </authorList>
    </citation>
    <scope>NUCLEOTIDE SEQUENCE [LARGE SCALE GENOMIC DNA]</scope>
    <source>
        <strain evidence="4 5">T01R-27</strain>
    </source>
</reference>
<evidence type="ECO:0000259" key="2">
    <source>
        <dbReference type="PROSITE" id="PS50110"/>
    </source>
</evidence>
<dbReference type="InterPro" id="IPR007492">
    <property type="entry name" value="LytTR_DNA-bd_dom"/>
</dbReference>
<name>A0A2D1U4J8_9SPHI</name>
<dbReference type="SUPFAM" id="SSF52172">
    <property type="entry name" value="CheY-like"/>
    <property type="match status" value="1"/>
</dbReference>
<evidence type="ECO:0000313" key="5">
    <source>
        <dbReference type="Proteomes" id="UP000223749"/>
    </source>
</evidence>
<dbReference type="Proteomes" id="UP000223749">
    <property type="component" value="Chromosome"/>
</dbReference>
<keyword evidence="1" id="KW-0597">Phosphoprotein</keyword>
<evidence type="ECO:0000259" key="3">
    <source>
        <dbReference type="PROSITE" id="PS50930"/>
    </source>
</evidence>
<dbReference type="InterPro" id="IPR011006">
    <property type="entry name" value="CheY-like_superfamily"/>
</dbReference>